<sequence>MLAESADHCSVLHLSGIYTRHDKRHDTKCQTLSFLHVLRRKFTNVVMFLIIKTRCNIKHFKPLLL</sequence>
<dbReference type="PATRIC" id="fig|547043.19.peg.1807"/>
<comment type="caution">
    <text evidence="1">The sequence shown here is derived from an EMBL/GenBank/DDBJ whole genome shotgun (WGS) entry which is preliminary data.</text>
</comment>
<dbReference type="EMBL" id="ABXX02000006">
    <property type="protein sequence ID" value="EEG70089.1"/>
    <property type="molecule type" value="Genomic_DNA"/>
</dbReference>
<dbReference type="Proteomes" id="UP000003875">
    <property type="component" value="Unassembled WGS sequence"/>
</dbReference>
<dbReference type="KEGG" id="bpsc:BBPC_1732"/>
<gene>
    <name evidence="1" type="ORF">BIFPSEUDO_04359</name>
</gene>
<reference evidence="1 2" key="2">
    <citation type="submission" date="2009-02" db="EMBL/GenBank/DDBJ databases">
        <authorList>
            <person name="Fulton L."/>
            <person name="Clifton S."/>
            <person name="Fulton B."/>
            <person name="Xu J."/>
            <person name="Minx P."/>
            <person name="Pepin K.H."/>
            <person name="Johnson M."/>
            <person name="Bhonagiri V."/>
            <person name="Nash W.E."/>
            <person name="Mardis E.R."/>
            <person name="Wilson R.K."/>
        </authorList>
    </citation>
    <scope>NUCLEOTIDE SEQUENCE [LARGE SCALE GENOMIC DNA]</scope>
    <source>
        <strain evidence="1 2">DSM 20438</strain>
    </source>
</reference>
<reference evidence="1 2" key="1">
    <citation type="submission" date="2009-02" db="EMBL/GenBank/DDBJ databases">
        <title>Draft genome sequence of Bifidobacterium pseudocatenulatum (DSM 20438).</title>
        <authorList>
            <person name="Sudarsanam P."/>
            <person name="Ley R."/>
            <person name="Guruge J."/>
            <person name="Turnbaugh P.J."/>
            <person name="Mahowald M."/>
            <person name="Liep D."/>
            <person name="Gordon J."/>
        </authorList>
    </citation>
    <scope>NUCLEOTIDE SEQUENCE [LARGE SCALE GENOMIC DNA]</scope>
    <source>
        <strain evidence="1 2">DSM 20438</strain>
    </source>
</reference>
<protein>
    <submittedName>
        <fullName evidence="1">Uncharacterized protein</fullName>
    </submittedName>
</protein>
<evidence type="ECO:0000313" key="2">
    <source>
        <dbReference type="Proteomes" id="UP000003875"/>
    </source>
</evidence>
<accession>C0BVB5</accession>
<evidence type="ECO:0000313" key="1">
    <source>
        <dbReference type="EMBL" id="EEG70089.1"/>
    </source>
</evidence>
<dbReference type="AlphaFoldDB" id="C0BVB5"/>
<name>C0BVB5_BIFPS</name>
<organism evidence="1 2">
    <name type="scientific">Bifidobacterium pseudocatenulatum DSM 20438 = JCM 1200 = LMG 10505</name>
    <dbReference type="NCBI Taxonomy" id="547043"/>
    <lineage>
        <taxon>Bacteria</taxon>
        <taxon>Bacillati</taxon>
        <taxon>Actinomycetota</taxon>
        <taxon>Actinomycetes</taxon>
        <taxon>Bifidobacteriales</taxon>
        <taxon>Bifidobacteriaceae</taxon>
        <taxon>Bifidobacterium</taxon>
    </lineage>
</organism>
<proteinExistence type="predicted"/>